<organism evidence="1 2">
    <name type="scientific">Desertifilum tharense IPPAS B-1220</name>
    <dbReference type="NCBI Taxonomy" id="1781255"/>
    <lineage>
        <taxon>Bacteria</taxon>
        <taxon>Bacillati</taxon>
        <taxon>Cyanobacteriota</taxon>
        <taxon>Cyanophyceae</taxon>
        <taxon>Desertifilales</taxon>
        <taxon>Desertifilaceae</taxon>
        <taxon>Desertifilum</taxon>
    </lineage>
</organism>
<gene>
    <name evidence="1" type="ORF">BH720_021725</name>
</gene>
<evidence type="ECO:0000313" key="2">
    <source>
        <dbReference type="Proteomes" id="UP000095472"/>
    </source>
</evidence>
<accession>A0ACD5GNB5</accession>
<dbReference type="EMBL" id="CP182909">
    <property type="protein sequence ID" value="XPM62363.1"/>
    <property type="molecule type" value="Genomic_DNA"/>
</dbReference>
<keyword evidence="2" id="KW-1185">Reference proteome</keyword>
<dbReference type="Proteomes" id="UP000095472">
    <property type="component" value="Chromosome"/>
</dbReference>
<name>A0ACD5GNB5_9CYAN</name>
<evidence type="ECO:0000313" key="1">
    <source>
        <dbReference type="EMBL" id="XPM62363.1"/>
    </source>
</evidence>
<sequence>MVLTATYECTVPDWLQDCLATSSIVEKTEVERQERDSPREAPRDGDLIRQAFEFAYQLHRGQYRKSGEPYISHPVAVAGLLRELGGSAPMIAAGFLHDVVEDTDVTPEEIEQRFGTEVRHLVEGVTKLSKFTFSSKTERQAENFRRMFLAMAKDIRVIVVKLVRSPPQYADARIYESGEAKSDRSRDARNFCPFGEPLGNWSV</sequence>
<reference evidence="1 2" key="1">
    <citation type="journal article" date="2016" name="Genome Announc.">
        <title>Draft Genome Sequence of the Thermotolerant Cyanobacterium Desertifilum sp. IPPAS B-1220.</title>
        <authorList>
            <person name="Mironov K.S."/>
            <person name="Sinetova M.A."/>
            <person name="Bolatkhan K."/>
            <person name="Zayadan B.K."/>
            <person name="Ustinova V.V."/>
            <person name="Kupriyanova E.V."/>
            <person name="Skrypnik A.N."/>
            <person name="Gogoleva N.E."/>
            <person name="Gogolev Y.V."/>
            <person name="Los D.A."/>
        </authorList>
    </citation>
    <scope>NUCLEOTIDE SEQUENCE [LARGE SCALE GENOMIC DNA]</scope>
    <source>
        <strain evidence="1 2">IPPAS B-1220</strain>
    </source>
</reference>
<protein>
    <submittedName>
        <fullName evidence="1">HD domain-containing protein</fullName>
    </submittedName>
</protein>
<proteinExistence type="predicted"/>